<accession>M1X2B3</accession>
<dbReference type="STRING" id="1165094.RINTHH_3700"/>
<protein>
    <recommendedName>
        <fullName evidence="3">TIGR02652 family protein</fullName>
    </recommendedName>
</protein>
<dbReference type="Proteomes" id="UP000053051">
    <property type="component" value="Unassembled WGS sequence"/>
</dbReference>
<dbReference type="NCBIfam" id="TIGR02652">
    <property type="entry name" value="TIGR02652 family protein"/>
    <property type="match status" value="1"/>
</dbReference>
<gene>
    <name evidence="1" type="ORF">RINTHH_3700</name>
</gene>
<dbReference type="AlphaFoldDB" id="M1X2B3"/>
<dbReference type="EMBL" id="CAIY01000018">
    <property type="protein sequence ID" value="CCH66525.1"/>
    <property type="molecule type" value="Genomic_DNA"/>
</dbReference>
<sequence>MNPGLQYPIFGPEIQCPHCQQKIPALTLTDTYLCSRHGAFEAHPQTGDLIHLQSGRHWCRWNDEWYRQHTHPDGIRFEIHEALDNLYTQGYRATRVVIAKRYQILMSSSLEEHTSWYSGQLEIPAVRLYGLPVEFSPDASEEPCWGVINFDLDKEPGVPVRYPYFRLLE</sequence>
<dbReference type="InterPro" id="IPR013472">
    <property type="entry name" value="CHP02652"/>
</dbReference>
<reference evidence="1 2" key="1">
    <citation type="submission" date="2012-05" db="EMBL/GenBank/DDBJ databases">
        <authorList>
            <person name="Hilton J."/>
        </authorList>
    </citation>
    <scope>NUCLEOTIDE SEQUENCE [LARGE SCALE GENOMIC DNA]</scope>
    <source>
        <strain evidence="1 2">HH01</strain>
    </source>
</reference>
<comment type="caution">
    <text evidence="1">The sequence shown here is derived from an EMBL/GenBank/DDBJ whole genome shotgun (WGS) entry which is preliminary data.</text>
</comment>
<name>M1X2B3_9NOST</name>
<evidence type="ECO:0008006" key="3">
    <source>
        <dbReference type="Google" id="ProtNLM"/>
    </source>
</evidence>
<proteinExistence type="predicted"/>
<evidence type="ECO:0000313" key="2">
    <source>
        <dbReference type="Proteomes" id="UP000053051"/>
    </source>
</evidence>
<dbReference type="Pfam" id="PF09654">
    <property type="entry name" value="DUF2396"/>
    <property type="match status" value="1"/>
</dbReference>
<reference evidence="2" key="2">
    <citation type="submission" date="2016-01" db="EMBL/GenBank/DDBJ databases">
        <title>Diatom-associated endosymboitic cyanobacterium lacks core nitrogen metabolism enzymes.</title>
        <authorList>
            <person name="Hilton J.A."/>
            <person name="Foster R.A."/>
            <person name="Tripp H.J."/>
            <person name="Carter B.J."/>
            <person name="Zehr J.P."/>
            <person name="Villareal T.A."/>
        </authorList>
    </citation>
    <scope>NUCLEOTIDE SEQUENCE [LARGE SCALE GENOMIC DNA]</scope>
    <source>
        <strain evidence="2">HH01</strain>
    </source>
</reference>
<keyword evidence="2" id="KW-1185">Reference proteome</keyword>
<evidence type="ECO:0000313" key="1">
    <source>
        <dbReference type="EMBL" id="CCH66525.1"/>
    </source>
</evidence>
<organism evidence="1 2">
    <name type="scientific">Richelia intracellularis HH01</name>
    <dbReference type="NCBI Taxonomy" id="1165094"/>
    <lineage>
        <taxon>Bacteria</taxon>
        <taxon>Bacillati</taxon>
        <taxon>Cyanobacteriota</taxon>
        <taxon>Cyanophyceae</taxon>
        <taxon>Nostocales</taxon>
        <taxon>Nostocaceae</taxon>
        <taxon>Richelia</taxon>
    </lineage>
</organism>